<dbReference type="Pfam" id="PF13731">
    <property type="entry name" value="WxL"/>
    <property type="match status" value="1"/>
</dbReference>
<evidence type="ECO:0000313" key="4">
    <source>
        <dbReference type="Proteomes" id="UP000287101"/>
    </source>
</evidence>
<reference evidence="3 4" key="1">
    <citation type="submission" date="2017-05" db="EMBL/GenBank/DDBJ databases">
        <title>Vagococcus spp. assemblies.</title>
        <authorList>
            <person name="Gulvik C.A."/>
        </authorList>
    </citation>
    <scope>NUCLEOTIDE SEQUENCE [LARGE SCALE GENOMIC DNA]</scope>
    <source>
        <strain evidence="3 4">CCUG 41755</strain>
    </source>
</reference>
<keyword evidence="1" id="KW-0732">Signal</keyword>
<dbReference type="AlphaFoldDB" id="A0A430ACI2"/>
<comment type="caution">
    <text evidence="3">The sequence shown here is derived from an EMBL/GenBank/DDBJ whole genome shotgun (WGS) entry which is preliminary data.</text>
</comment>
<evidence type="ECO:0000259" key="2">
    <source>
        <dbReference type="Pfam" id="PF13731"/>
    </source>
</evidence>
<sequence length="268" mass="28763">MKNSFKTITAIMLFSTVLGASTSFAKEEKDQAKSEATVNFVVGGEEGQTVPPTHPEKPGNPITPSFPGGGHGEGGPLSIDFAPNFNFGEQKVSAKDEHYSAKLQEAKDADDKDIVVPNYVQVSDVRGSMEGWELTLTQKDNFISDKDHELTGAKITLSNGAVESDMPENTLATNQVTGAVELTPNVPTKLMVAGEEHGMGTQTLRFGTLGDDSTEETQKEQAKSVDLFVPHTALQYADESYKTTLEWNLVSAPGNTETPGNPEETPEA</sequence>
<feature type="signal peptide" evidence="1">
    <location>
        <begin position="1"/>
        <end position="25"/>
    </location>
</feature>
<keyword evidence="4" id="KW-1185">Reference proteome</keyword>
<dbReference type="RefSeq" id="WP_126830669.1">
    <property type="nucleotide sequence ID" value="NZ_CBCRYB010000019.1"/>
</dbReference>
<name>A0A430ACI2_9ENTE</name>
<evidence type="ECO:0000256" key="1">
    <source>
        <dbReference type="SAM" id="SignalP"/>
    </source>
</evidence>
<organism evidence="3 4">
    <name type="scientific">Vagococcus fessus</name>
    <dbReference type="NCBI Taxonomy" id="120370"/>
    <lineage>
        <taxon>Bacteria</taxon>
        <taxon>Bacillati</taxon>
        <taxon>Bacillota</taxon>
        <taxon>Bacilli</taxon>
        <taxon>Lactobacillales</taxon>
        <taxon>Enterococcaceae</taxon>
        <taxon>Vagococcus</taxon>
    </lineage>
</organism>
<dbReference type="InterPro" id="IPR027994">
    <property type="entry name" value="WxL_dom"/>
</dbReference>
<accession>A0A430ACI2</accession>
<feature type="chain" id="PRO_5019015886" description="WxL domain-containing protein" evidence="1">
    <location>
        <begin position="26"/>
        <end position="268"/>
    </location>
</feature>
<evidence type="ECO:0000313" key="3">
    <source>
        <dbReference type="EMBL" id="RSU04922.1"/>
    </source>
</evidence>
<proteinExistence type="predicted"/>
<dbReference type="OrthoDB" id="2339326at2"/>
<gene>
    <name evidence="3" type="ORF">CBF31_02560</name>
</gene>
<protein>
    <recommendedName>
        <fullName evidence="2">WxL domain-containing protein</fullName>
    </recommendedName>
</protein>
<dbReference type="Proteomes" id="UP000287101">
    <property type="component" value="Unassembled WGS sequence"/>
</dbReference>
<dbReference type="EMBL" id="NGJY01000001">
    <property type="protein sequence ID" value="RSU04922.1"/>
    <property type="molecule type" value="Genomic_DNA"/>
</dbReference>
<feature type="domain" description="WxL" evidence="2">
    <location>
        <begin position="28"/>
        <end position="253"/>
    </location>
</feature>